<dbReference type="InterPro" id="IPR035068">
    <property type="entry name" value="TldD/PmbA_N"/>
</dbReference>
<keyword evidence="2" id="KW-0645">Protease</keyword>
<organism evidence="8 9">
    <name type="scientific">Candidatus Roizmanbacteria bacterium CG_4_9_14_0_2_um_filter_39_13</name>
    <dbReference type="NCBI Taxonomy" id="1974839"/>
    <lineage>
        <taxon>Bacteria</taxon>
        <taxon>Candidatus Roizmaniibacteriota</taxon>
    </lineage>
</organism>
<reference evidence="9" key="1">
    <citation type="submission" date="2017-09" db="EMBL/GenBank/DDBJ databases">
        <title>Depth-based differentiation of microbial function through sediment-hosted aquifers and enrichment of novel symbionts in the deep terrestrial subsurface.</title>
        <authorList>
            <person name="Probst A.J."/>
            <person name="Ladd B."/>
            <person name="Jarett J.K."/>
            <person name="Geller-Mcgrath D.E."/>
            <person name="Sieber C.M.K."/>
            <person name="Emerson J.B."/>
            <person name="Anantharaman K."/>
            <person name="Thomas B.C."/>
            <person name="Malmstrom R."/>
            <person name="Stieglmeier M."/>
            <person name="Klingl A."/>
            <person name="Woyke T."/>
            <person name="Ryan C.M."/>
            <person name="Banfield J.F."/>
        </authorList>
    </citation>
    <scope>NUCLEOTIDE SEQUENCE [LARGE SCALE GENOMIC DNA]</scope>
</reference>
<feature type="domain" description="Metalloprotease TldD/E central" evidence="7">
    <location>
        <begin position="113"/>
        <end position="224"/>
    </location>
</feature>
<dbReference type="EMBL" id="PFSC01000197">
    <property type="protein sequence ID" value="PJC30090.1"/>
    <property type="molecule type" value="Genomic_DNA"/>
</dbReference>
<evidence type="ECO:0000256" key="1">
    <source>
        <dbReference type="ARBA" id="ARBA00005836"/>
    </source>
</evidence>
<name>A0A2M8EW44_9BACT</name>
<feature type="domain" description="Metalloprotease TldD/E N-terminal" evidence="5">
    <location>
        <begin position="19"/>
        <end position="82"/>
    </location>
</feature>
<evidence type="ECO:0000259" key="5">
    <source>
        <dbReference type="Pfam" id="PF01523"/>
    </source>
</evidence>
<keyword evidence="3" id="KW-0378">Hydrolase</keyword>
<dbReference type="PANTHER" id="PTHR30624:SF10">
    <property type="entry name" value="CONSERVED PROTEIN"/>
    <property type="match status" value="1"/>
</dbReference>
<dbReference type="InterPro" id="IPR045570">
    <property type="entry name" value="Metalloprtase-TldD/E_cen_dom"/>
</dbReference>
<dbReference type="Pfam" id="PF19289">
    <property type="entry name" value="PmbA_TldD_3rd"/>
    <property type="match status" value="1"/>
</dbReference>
<evidence type="ECO:0000256" key="4">
    <source>
        <dbReference type="ARBA" id="ARBA00023049"/>
    </source>
</evidence>
<evidence type="ECO:0000313" key="8">
    <source>
        <dbReference type="EMBL" id="PJC30090.1"/>
    </source>
</evidence>
<dbReference type="InterPro" id="IPR051463">
    <property type="entry name" value="Peptidase_U62_metallo"/>
</dbReference>
<keyword evidence="4" id="KW-0482">Metalloprotease</keyword>
<evidence type="ECO:0000313" key="9">
    <source>
        <dbReference type="Proteomes" id="UP000231383"/>
    </source>
</evidence>
<dbReference type="FunFam" id="3.30.2290.10:FF:000003">
    <property type="entry name" value="Zinc-dependent protease, TldD/PmbA family"/>
    <property type="match status" value="1"/>
</dbReference>
<evidence type="ECO:0000256" key="2">
    <source>
        <dbReference type="ARBA" id="ARBA00022670"/>
    </source>
</evidence>
<dbReference type="InterPro" id="IPR002510">
    <property type="entry name" value="Metalloprtase-TldD/E_N"/>
</dbReference>
<accession>A0A2M8EW44</accession>
<evidence type="ECO:0000256" key="3">
    <source>
        <dbReference type="ARBA" id="ARBA00022801"/>
    </source>
</evidence>
<dbReference type="InterPro" id="IPR036059">
    <property type="entry name" value="TldD/PmbA_sf"/>
</dbReference>
<proteinExistence type="inferred from homology"/>
<evidence type="ECO:0000259" key="6">
    <source>
        <dbReference type="Pfam" id="PF19289"/>
    </source>
</evidence>
<dbReference type="GO" id="GO:0006508">
    <property type="term" value="P:proteolysis"/>
    <property type="evidence" value="ECO:0007669"/>
    <property type="project" value="UniProtKB-KW"/>
</dbReference>
<dbReference type="GO" id="GO:0005829">
    <property type="term" value="C:cytosol"/>
    <property type="evidence" value="ECO:0007669"/>
    <property type="project" value="TreeGrafter"/>
</dbReference>
<feature type="domain" description="Metalloprotease TldD/E C-terminal" evidence="6">
    <location>
        <begin position="232"/>
        <end position="489"/>
    </location>
</feature>
<sequence length="494" mass="54924">MLKIAQDILSKIPSSVSYADVRIVEQESEDVATKDGVVEALESSQSLGYNVRILKNGVWSFAASYDMSEKGVDETIKKALAIVKASATHKTSNVQLDELEPIVDSYKTPIKEDPFKVPMSEKIKILLAADKAQKVSDKIAVTQASYQANRERKYFVSSIGSKIDQDIVWTGAGTDTTAVDGPELQNRSYPNSFRGQNQTRGFELVRELELEKHAPKYAQEAVELLTADTCPTGEFDIILDGNQLALQIHESCGHAVELDRVLGYEASYAGTSFLTTEKLFNFQYGSDIVNLTADATIPGGLGTFGYDDEGVPAQRTYLVKEGKFQDYITSRDTVRKLHEINNQYTKRSNGTVRASSWSRLPMIRMTNINLEPGGEEGTGKGWKLDELIADTKYGIFMSTNRSWSIDDKRYNFQFGTEIAWEIKDGKRGRMLKNPTYQGITPAFWNSCDAICGRDEWTVWGTPNCGKGQPGQVMYTGHGASPARFKKVKVGVVKW</sequence>
<dbReference type="Pfam" id="PF19290">
    <property type="entry name" value="PmbA_TldD_2nd"/>
    <property type="match status" value="1"/>
</dbReference>
<dbReference type="Pfam" id="PF01523">
    <property type="entry name" value="PmbA_TldD_1st"/>
    <property type="match status" value="1"/>
</dbReference>
<protein>
    <submittedName>
        <fullName evidence="8">Peptidase C69</fullName>
    </submittedName>
</protein>
<dbReference type="GO" id="GO:0008237">
    <property type="term" value="F:metallopeptidase activity"/>
    <property type="evidence" value="ECO:0007669"/>
    <property type="project" value="UniProtKB-KW"/>
</dbReference>
<dbReference type="Gene3D" id="3.30.2290.10">
    <property type="entry name" value="PmbA/TldD superfamily"/>
    <property type="match status" value="1"/>
</dbReference>
<dbReference type="PANTHER" id="PTHR30624">
    <property type="entry name" value="UNCHARACTERIZED PROTEIN TLDD AND PMBA"/>
    <property type="match status" value="1"/>
</dbReference>
<dbReference type="InterPro" id="IPR045569">
    <property type="entry name" value="Metalloprtase-TldD/E_C"/>
</dbReference>
<dbReference type="AlphaFoldDB" id="A0A2M8EW44"/>
<evidence type="ECO:0000259" key="7">
    <source>
        <dbReference type="Pfam" id="PF19290"/>
    </source>
</evidence>
<comment type="similarity">
    <text evidence="1">Belongs to the peptidase U62 family.</text>
</comment>
<dbReference type="Proteomes" id="UP000231383">
    <property type="component" value="Unassembled WGS sequence"/>
</dbReference>
<comment type="caution">
    <text evidence="8">The sequence shown here is derived from an EMBL/GenBank/DDBJ whole genome shotgun (WGS) entry which is preliminary data.</text>
</comment>
<dbReference type="SUPFAM" id="SSF111283">
    <property type="entry name" value="Putative modulator of DNA gyrase, PmbA/TldD"/>
    <property type="match status" value="1"/>
</dbReference>
<gene>
    <name evidence="8" type="ORF">CO051_07655</name>
</gene>